<evidence type="ECO:0000313" key="1">
    <source>
        <dbReference type="EMBL" id="MXU98123.1"/>
    </source>
</evidence>
<sequence>MLFSLPPSRKVTIFAASFWTSQRHFAWGDDHSLRGTACRVERAHPCHSARTWVALANASLHRDVDGNLQVRVAHELLELLAAGTDVCGQPLLHSALVIYLRELLGDVPVQCFHIHQQLSCGVDELVHMQRVRPVVGHQVLVEPALDARICENLLQLCHDVGQVQDRNVKVAPRKVGCRGHGTGPWVDVQWYASIVANGLCNVVACLCCQACSFYDGLEAQSQTREGHGQELAQHRKVVKPLPSGEGNAPERACMLCVFHEDAVPCFVVADVERSWCEHLINLRGPFERAGDPDIREHSQVFVPQILFESEL</sequence>
<protein>
    <submittedName>
        <fullName evidence="1">Uncharacterized protein</fullName>
    </submittedName>
</protein>
<reference evidence="1" key="1">
    <citation type="submission" date="2019-12" db="EMBL/GenBank/DDBJ databases">
        <title>An insight into the sialome of adult female Ixodes ricinus ticks feeding for 6 days.</title>
        <authorList>
            <person name="Perner J."/>
            <person name="Ribeiro J.M.C."/>
        </authorList>
    </citation>
    <scope>NUCLEOTIDE SEQUENCE</scope>
    <source>
        <strain evidence="1">Semi-engorged</strain>
        <tissue evidence="1">Salivary glands</tissue>
    </source>
</reference>
<organism evidence="1">
    <name type="scientific">Ixodes ricinus</name>
    <name type="common">Common tick</name>
    <name type="synonym">Acarus ricinus</name>
    <dbReference type="NCBI Taxonomy" id="34613"/>
    <lineage>
        <taxon>Eukaryota</taxon>
        <taxon>Metazoa</taxon>
        <taxon>Ecdysozoa</taxon>
        <taxon>Arthropoda</taxon>
        <taxon>Chelicerata</taxon>
        <taxon>Arachnida</taxon>
        <taxon>Acari</taxon>
        <taxon>Parasitiformes</taxon>
        <taxon>Ixodida</taxon>
        <taxon>Ixodoidea</taxon>
        <taxon>Ixodidae</taxon>
        <taxon>Ixodinae</taxon>
        <taxon>Ixodes</taxon>
    </lineage>
</organism>
<proteinExistence type="predicted"/>
<dbReference type="EMBL" id="GIFC01016040">
    <property type="protein sequence ID" value="MXU98123.1"/>
    <property type="molecule type" value="Transcribed_RNA"/>
</dbReference>
<accession>A0A6B0V757</accession>
<name>A0A6B0V757_IXORI</name>
<dbReference type="AlphaFoldDB" id="A0A6B0V757"/>